<dbReference type="EMBL" id="CP000496">
    <property type="protein sequence ID" value="ABN64365.2"/>
    <property type="molecule type" value="Genomic_DNA"/>
</dbReference>
<reference evidence="6 7" key="1">
    <citation type="journal article" date="2007" name="Nat. Biotechnol.">
        <title>Genome sequence of the lignocellulose-bioconverting and xylose-fermenting yeast Pichia stipitis.</title>
        <authorList>
            <person name="Jeffries T.W."/>
            <person name="Grigoriev I.V."/>
            <person name="Grimwood J."/>
            <person name="Laplaza J.M."/>
            <person name="Aerts A."/>
            <person name="Salamov A."/>
            <person name="Schmutz J."/>
            <person name="Lindquist E."/>
            <person name="Dehal P."/>
            <person name="Shapiro H."/>
            <person name="Jin Y.S."/>
            <person name="Passoth V."/>
            <person name="Richardson P.M."/>
        </authorList>
    </citation>
    <scope>NUCLEOTIDE SEQUENCE [LARGE SCALE GENOMIC DNA]</scope>
    <source>
        <strain evidence="7">ATCC 58785 / CBS 6054 / NBRC 10063 / NRRL Y-11545</strain>
    </source>
</reference>
<dbReference type="AlphaFoldDB" id="A3LNQ2"/>
<dbReference type="CDD" id="cd12872">
    <property type="entry name" value="SPRY_Ash2"/>
    <property type="match status" value="1"/>
</dbReference>
<dbReference type="PROSITE" id="PS50188">
    <property type="entry name" value="B302_SPRY"/>
    <property type="match status" value="1"/>
</dbReference>
<comment type="similarity">
    <text evidence="3">Belongs to the cclA family.</text>
</comment>
<dbReference type="GO" id="GO:0048188">
    <property type="term" value="C:Set1C/COMPASS complex"/>
    <property type="evidence" value="ECO:0007669"/>
    <property type="project" value="InterPro"/>
</dbReference>
<dbReference type="Proteomes" id="UP000002258">
    <property type="component" value="Chromosome 2"/>
</dbReference>
<keyword evidence="7" id="KW-1185">Reference proteome</keyword>
<evidence type="ECO:0000259" key="5">
    <source>
        <dbReference type="PROSITE" id="PS50188"/>
    </source>
</evidence>
<dbReference type="PANTHER" id="PTHR10598">
    <property type="entry name" value="SET1/ASH2 HISTONE METHYLTRANSFERASE COMPLEX SUBUNIT ASH2"/>
    <property type="match status" value="1"/>
</dbReference>
<accession>A3LNQ2</accession>
<feature type="compositionally biased region" description="Basic and acidic residues" evidence="4">
    <location>
        <begin position="22"/>
        <end position="35"/>
    </location>
</feature>
<dbReference type="SMART" id="SM00449">
    <property type="entry name" value="SPRY"/>
    <property type="match status" value="1"/>
</dbReference>
<dbReference type="SUPFAM" id="SSF49899">
    <property type="entry name" value="Concanavalin A-like lectins/glucanases"/>
    <property type="match status" value="1"/>
</dbReference>
<gene>
    <name evidence="6" type="primary">ASH2</name>
    <name evidence="6" type="ORF">PICST_54744</name>
</gene>
<dbReference type="InterPro" id="IPR037353">
    <property type="entry name" value="ASH2"/>
</dbReference>
<evidence type="ECO:0000256" key="4">
    <source>
        <dbReference type="SAM" id="MobiDB-lite"/>
    </source>
</evidence>
<evidence type="ECO:0000256" key="3">
    <source>
        <dbReference type="ARBA" id="ARBA00038149"/>
    </source>
</evidence>
<dbReference type="HOGENOM" id="CLU_014420_4_0_1"/>
<dbReference type="InterPro" id="IPR043136">
    <property type="entry name" value="B30.2/SPRY_sf"/>
</dbReference>
<dbReference type="RefSeq" id="XP_001382394.2">
    <property type="nucleotide sequence ID" value="XM_001382357.1"/>
</dbReference>
<evidence type="ECO:0000313" key="7">
    <source>
        <dbReference type="Proteomes" id="UP000002258"/>
    </source>
</evidence>
<dbReference type="InterPro" id="IPR003877">
    <property type="entry name" value="SPRY_dom"/>
</dbReference>
<evidence type="ECO:0000256" key="2">
    <source>
        <dbReference type="ARBA" id="ARBA00023242"/>
    </source>
</evidence>
<dbReference type="InterPro" id="IPR001870">
    <property type="entry name" value="B30.2/SPRY"/>
</dbReference>
<dbReference type="GO" id="GO:0000976">
    <property type="term" value="F:transcription cis-regulatory region binding"/>
    <property type="evidence" value="ECO:0007669"/>
    <property type="project" value="TreeGrafter"/>
</dbReference>
<dbReference type="KEGG" id="pic:PICST_54744"/>
<dbReference type="GeneID" id="4837104"/>
<dbReference type="InParanoid" id="A3LNQ2"/>
<proteinExistence type="inferred from homology"/>
<dbReference type="STRING" id="322104.A3LNQ2"/>
<dbReference type="Gene3D" id="2.60.120.920">
    <property type="match status" value="1"/>
</dbReference>
<comment type="subcellular location">
    <subcellularLocation>
        <location evidence="1">Nucleus</location>
    </subcellularLocation>
</comment>
<dbReference type="PANTHER" id="PTHR10598:SF0">
    <property type="entry name" value="SET1_ASH2 HISTONE METHYLTRANSFERASE COMPLEX SUBUNIT ASH2"/>
    <property type="match status" value="1"/>
</dbReference>
<dbReference type="OrthoDB" id="10266026at2759"/>
<feature type="domain" description="B30.2/SPRY" evidence="5">
    <location>
        <begin position="100"/>
        <end position="286"/>
    </location>
</feature>
<organism evidence="6 7">
    <name type="scientific">Scheffersomyces stipitis (strain ATCC 58785 / CBS 6054 / NBRC 10063 / NRRL Y-11545)</name>
    <name type="common">Yeast</name>
    <name type="synonym">Pichia stipitis</name>
    <dbReference type="NCBI Taxonomy" id="322104"/>
    <lineage>
        <taxon>Eukaryota</taxon>
        <taxon>Fungi</taxon>
        <taxon>Dikarya</taxon>
        <taxon>Ascomycota</taxon>
        <taxon>Saccharomycotina</taxon>
        <taxon>Pichiomycetes</taxon>
        <taxon>Debaryomycetaceae</taxon>
        <taxon>Scheffersomyces</taxon>
    </lineage>
</organism>
<protein>
    <submittedName>
        <fullName evidence="6">Transcription factor, contains a PHD finger motif</fullName>
    </submittedName>
</protein>
<sequence length="469" mass="53458">MSSVPGSESTADASSTHTYSTRSKERQKEEEIEKKSKLKQRQHNVVVHPRLKPVPFKSSDLFNSSTGLGMNVVHEIDGKVFYQSEENPHNRRGFKYKPCRPNPLFVSNLYSTTEMPPYEVGPSYFDIAPGVVHTEDMKLVSTQQGWRSVRTNCGIREGKYFFEFNIVKANDGDSRSHVRIGLGRKEASLDAPVGFDGYSYGLRDVNGEFITLSRPKEPYVEGGFKTGDIVGFLVEFPSLQVQKKAVDDFVGAKKSLIATASEQNEHQRKKKKTAKKEDVVEENDKFYCEGNILRDQIPIRYKGALYYEQYEYTNTKIMDHLLNPVTIFGEKAVLENSNVQEKNNVIPVIPQSRIRIFKNGIEQKETVHDLYSFLPTDIDNEDLNIAPNTKQQQNPNYRNTDDGSLGYYPMMSVFQNGIVGINAGPDFKFPIVEEGVKPLSDRYNEAVVEEWYWDLIDEVEGEYLDSFDI</sequence>
<dbReference type="InterPro" id="IPR013320">
    <property type="entry name" value="ConA-like_dom_sf"/>
</dbReference>
<dbReference type="eggNOG" id="KOG2626">
    <property type="taxonomic scope" value="Eukaryota"/>
</dbReference>
<evidence type="ECO:0000256" key="1">
    <source>
        <dbReference type="ARBA" id="ARBA00004123"/>
    </source>
</evidence>
<dbReference type="FunCoup" id="A3LNQ2">
    <property type="interactions" value="109"/>
</dbReference>
<feature type="compositionally biased region" description="Polar residues" evidence="4">
    <location>
        <begin position="1"/>
        <end position="21"/>
    </location>
</feature>
<feature type="region of interest" description="Disordered" evidence="4">
    <location>
        <begin position="1"/>
        <end position="43"/>
    </location>
</feature>
<keyword evidence="2" id="KW-0539">Nucleus</keyword>
<dbReference type="OMA" id="GFRYTYA"/>
<name>A3LNQ2_PICST</name>
<evidence type="ECO:0000313" key="6">
    <source>
        <dbReference type="EMBL" id="ABN64365.2"/>
    </source>
</evidence>